<dbReference type="Pfam" id="PF14226">
    <property type="entry name" value="DIOX_N"/>
    <property type="match status" value="1"/>
</dbReference>
<dbReference type="GO" id="GO:0046872">
    <property type="term" value="F:metal ion binding"/>
    <property type="evidence" value="ECO:0007669"/>
    <property type="project" value="UniProtKB-KW"/>
</dbReference>
<gene>
    <name evidence="4" type="ORF">NLU13_5140</name>
</gene>
<evidence type="ECO:0000256" key="1">
    <source>
        <dbReference type="ARBA" id="ARBA00008056"/>
    </source>
</evidence>
<keyword evidence="2" id="KW-0479">Metal-binding</keyword>
<reference evidence="4" key="1">
    <citation type="submission" date="2022-10" db="EMBL/GenBank/DDBJ databases">
        <title>Determination and structural analysis of whole genome sequence of Sarocladium strictum F4-1.</title>
        <authorList>
            <person name="Hu L."/>
            <person name="Jiang Y."/>
        </authorList>
    </citation>
    <scope>NUCLEOTIDE SEQUENCE</scope>
    <source>
        <strain evidence="4">F4-1</strain>
    </source>
</reference>
<evidence type="ECO:0000259" key="3">
    <source>
        <dbReference type="PROSITE" id="PS51471"/>
    </source>
</evidence>
<dbReference type="AlphaFoldDB" id="A0AA39GGA9"/>
<evidence type="ECO:0000313" key="4">
    <source>
        <dbReference type="EMBL" id="KAK0386827.1"/>
    </source>
</evidence>
<evidence type="ECO:0000256" key="2">
    <source>
        <dbReference type="RuleBase" id="RU003682"/>
    </source>
</evidence>
<name>A0AA39GGA9_SARSR</name>
<keyword evidence="5" id="KW-1185">Reference proteome</keyword>
<sequence>MNDTARVSGLLDLKSLNFGDFLQGNDQAQLSFANSLTTTLQTLGVAKLSMDDVPELEMLHLFNMAKEFFALDIASKMVAAHPAQPSPHRGYSFVGQEKLAAVTGFAKDRLSDSMMQDSKETFDLGLPGDAEFPNRWPKDEHIPHFKAVVQQHYKTLERVQLKVLEALSLGLGLKRDIFLPLHEKSHHEMRLLHYPSTTAGDLTGDKTRIAEHTDFGSITLLFQDQVGGLEGRPLECLVMVGDCFQRWTGNYIRAIPHRVTTPYKTQGGDPDDDIPERFSIAFFGKPNRDARVGNLAHPQFQAVQYDSITAGEYNNMKLVKTY</sequence>
<protein>
    <recommendedName>
        <fullName evidence="3">Fe2OG dioxygenase domain-containing protein</fullName>
    </recommendedName>
</protein>
<dbReference type="EMBL" id="JAPDFR010000004">
    <property type="protein sequence ID" value="KAK0386827.1"/>
    <property type="molecule type" value="Genomic_DNA"/>
</dbReference>
<dbReference type="Proteomes" id="UP001175261">
    <property type="component" value="Unassembled WGS sequence"/>
</dbReference>
<dbReference type="PROSITE" id="PS51471">
    <property type="entry name" value="FE2OG_OXY"/>
    <property type="match status" value="1"/>
</dbReference>
<organism evidence="4 5">
    <name type="scientific">Sarocladium strictum</name>
    <name type="common">Black bundle disease fungus</name>
    <name type="synonym">Acremonium strictum</name>
    <dbReference type="NCBI Taxonomy" id="5046"/>
    <lineage>
        <taxon>Eukaryota</taxon>
        <taxon>Fungi</taxon>
        <taxon>Dikarya</taxon>
        <taxon>Ascomycota</taxon>
        <taxon>Pezizomycotina</taxon>
        <taxon>Sordariomycetes</taxon>
        <taxon>Hypocreomycetidae</taxon>
        <taxon>Hypocreales</taxon>
        <taxon>Sarocladiaceae</taxon>
        <taxon>Sarocladium</taxon>
    </lineage>
</organism>
<dbReference type="Gene3D" id="2.60.120.330">
    <property type="entry name" value="B-lactam Antibiotic, Isopenicillin N Synthase, Chain"/>
    <property type="match status" value="1"/>
</dbReference>
<dbReference type="InterPro" id="IPR005123">
    <property type="entry name" value="Oxoglu/Fe-dep_dioxygenase_dom"/>
</dbReference>
<keyword evidence="2" id="KW-0560">Oxidoreductase</keyword>
<accession>A0AA39GGA9</accession>
<dbReference type="Pfam" id="PF03171">
    <property type="entry name" value="2OG-FeII_Oxy"/>
    <property type="match status" value="1"/>
</dbReference>
<feature type="domain" description="Fe2OG dioxygenase" evidence="3">
    <location>
        <begin position="185"/>
        <end position="286"/>
    </location>
</feature>
<dbReference type="InterPro" id="IPR050231">
    <property type="entry name" value="Iron_ascorbate_oxido_reductase"/>
</dbReference>
<keyword evidence="2" id="KW-0408">Iron</keyword>
<dbReference type="SUPFAM" id="SSF51197">
    <property type="entry name" value="Clavaminate synthase-like"/>
    <property type="match status" value="1"/>
</dbReference>
<dbReference type="InterPro" id="IPR044861">
    <property type="entry name" value="IPNS-like_FE2OG_OXY"/>
</dbReference>
<proteinExistence type="inferred from homology"/>
<comment type="caution">
    <text evidence="4">The sequence shown here is derived from an EMBL/GenBank/DDBJ whole genome shotgun (WGS) entry which is preliminary data.</text>
</comment>
<dbReference type="PANTHER" id="PTHR47990">
    <property type="entry name" value="2-OXOGLUTARATE (2OG) AND FE(II)-DEPENDENT OXYGENASE SUPERFAMILY PROTEIN-RELATED"/>
    <property type="match status" value="1"/>
</dbReference>
<comment type="similarity">
    <text evidence="1 2">Belongs to the iron/ascorbate-dependent oxidoreductase family.</text>
</comment>
<dbReference type="InterPro" id="IPR026992">
    <property type="entry name" value="DIOX_N"/>
</dbReference>
<dbReference type="GO" id="GO:0044283">
    <property type="term" value="P:small molecule biosynthetic process"/>
    <property type="evidence" value="ECO:0007669"/>
    <property type="project" value="UniProtKB-ARBA"/>
</dbReference>
<dbReference type="InterPro" id="IPR027443">
    <property type="entry name" value="IPNS-like_sf"/>
</dbReference>
<evidence type="ECO:0000313" key="5">
    <source>
        <dbReference type="Proteomes" id="UP001175261"/>
    </source>
</evidence>
<dbReference type="GO" id="GO:0016491">
    <property type="term" value="F:oxidoreductase activity"/>
    <property type="evidence" value="ECO:0007669"/>
    <property type="project" value="UniProtKB-KW"/>
</dbReference>